<evidence type="ECO:0000313" key="3">
    <source>
        <dbReference type="Proteomes" id="UP000464416"/>
    </source>
</evidence>
<evidence type="ECO:0000256" key="1">
    <source>
        <dbReference type="SAM" id="MobiDB-lite"/>
    </source>
</evidence>
<dbReference type="EMBL" id="MN844877">
    <property type="protein sequence ID" value="QHJ75361.1"/>
    <property type="molecule type" value="Genomic_DNA"/>
</dbReference>
<feature type="region of interest" description="Disordered" evidence="1">
    <location>
        <begin position="1"/>
        <end position="21"/>
    </location>
</feature>
<reference evidence="2 3" key="1">
    <citation type="submission" date="2019-12" db="EMBL/GenBank/DDBJ databases">
        <title>The first sequenced Sphaerotilus natans bacteriophage genome is one of a kind - characterization and potential to control this filamentous bacterium in WWTP.</title>
        <authorList>
            <person name="Ferreira R."/>
            <person name="Amado R."/>
            <person name="Padrao J."/>
            <person name="Ferreira V."/>
            <person name="Dias N.M."/>
            <person name="Melo L.D.R."/>
            <person name="Azeredo J."/>
            <person name="Santos S.B."/>
            <person name="Nicolau A."/>
        </authorList>
    </citation>
    <scope>NUCLEOTIDE SEQUENCE [LARGE SCALE GENOMIC DNA]</scope>
</reference>
<sequence length="53" mass="6087">MRKHNKRFAQRWGRDKGDRSNFPQHMAHGFVHNKSAQFLANGLLQSLLARAGV</sequence>
<proteinExistence type="predicted"/>
<name>A0A6B9SV25_9CAUD</name>
<organism evidence="2 3">
    <name type="scientific">Sphaerotilus phage vB_SnaP-R1</name>
    <dbReference type="NCBI Taxonomy" id="2696336"/>
    <lineage>
        <taxon>Viruses</taxon>
        <taxon>Duplodnaviria</taxon>
        <taxon>Heunggongvirae</taxon>
        <taxon>Uroviricota</taxon>
        <taxon>Caudoviricetes</taxon>
        <taxon>Autographivirales</taxon>
        <taxon>Autoscriptoviridae</taxon>
        <taxon>Natansvirus</taxon>
        <taxon>Natansvirus SnaPR1</taxon>
    </lineage>
</organism>
<gene>
    <name evidence="2" type="ORF">SnaR1_gp9</name>
</gene>
<dbReference type="Proteomes" id="UP000464416">
    <property type="component" value="Segment"/>
</dbReference>
<protein>
    <submittedName>
        <fullName evidence="2">Uncharacterized protein</fullName>
    </submittedName>
</protein>
<keyword evidence="3" id="KW-1185">Reference proteome</keyword>
<accession>A0A6B9SV25</accession>
<evidence type="ECO:0000313" key="2">
    <source>
        <dbReference type="EMBL" id="QHJ75361.1"/>
    </source>
</evidence>